<dbReference type="SUPFAM" id="SSF52374">
    <property type="entry name" value="Nucleotidylyl transferase"/>
    <property type="match status" value="1"/>
</dbReference>
<dbReference type="FunCoup" id="A0A371RHZ8">
    <property type="interactions" value="507"/>
</dbReference>
<dbReference type="SMART" id="SM00840">
    <property type="entry name" value="DALR_2"/>
    <property type="match status" value="1"/>
</dbReference>
<name>A0A371RHZ8_9PROT</name>
<dbReference type="GO" id="GO:0005829">
    <property type="term" value="C:cytosol"/>
    <property type="evidence" value="ECO:0007669"/>
    <property type="project" value="TreeGrafter"/>
</dbReference>
<dbReference type="NCBIfam" id="TIGR00435">
    <property type="entry name" value="cysS"/>
    <property type="match status" value="1"/>
</dbReference>
<dbReference type="HAMAP" id="MF_00041">
    <property type="entry name" value="Cys_tRNA_synth"/>
    <property type="match status" value="1"/>
</dbReference>
<evidence type="ECO:0000256" key="9">
    <source>
        <dbReference type="ARBA" id="ARBA00022840"/>
    </source>
</evidence>
<dbReference type="Gene3D" id="1.20.120.1910">
    <property type="entry name" value="Cysteine-tRNA ligase, C-terminal anti-codon recognition domain"/>
    <property type="match status" value="1"/>
</dbReference>
<evidence type="ECO:0000256" key="11">
    <source>
        <dbReference type="ARBA" id="ARBA00023146"/>
    </source>
</evidence>
<feature type="binding site" evidence="12">
    <location>
        <position position="245"/>
    </location>
    <ligand>
        <name>Zn(2+)</name>
        <dbReference type="ChEBI" id="CHEBI:29105"/>
    </ligand>
</feature>
<feature type="binding site" evidence="12">
    <location>
        <position position="29"/>
    </location>
    <ligand>
        <name>Zn(2+)</name>
        <dbReference type="ChEBI" id="CHEBI:29105"/>
    </ligand>
</feature>
<dbReference type="Pfam" id="PF01406">
    <property type="entry name" value="tRNA-synt_1e"/>
    <property type="match status" value="1"/>
</dbReference>
<dbReference type="InterPro" id="IPR009080">
    <property type="entry name" value="tRNAsynth_Ia_anticodon-bd"/>
</dbReference>
<dbReference type="AlphaFoldDB" id="A0A371RHZ8"/>
<comment type="subcellular location">
    <subcellularLocation>
        <location evidence="1 12">Cytoplasm</location>
    </subcellularLocation>
</comment>
<dbReference type="Proteomes" id="UP000264589">
    <property type="component" value="Unassembled WGS sequence"/>
</dbReference>
<dbReference type="CDD" id="cd00672">
    <property type="entry name" value="CysRS_core"/>
    <property type="match status" value="1"/>
</dbReference>
<keyword evidence="9 12" id="KW-0067">ATP-binding</keyword>
<comment type="caution">
    <text evidence="14">The sequence shown here is derived from an EMBL/GenBank/DDBJ whole genome shotgun (WGS) entry which is preliminary data.</text>
</comment>
<keyword evidence="11 12" id="KW-0030">Aminoacyl-tRNA synthetase</keyword>
<dbReference type="EC" id="6.1.1.16" evidence="12"/>
<organism evidence="14 15">
    <name type="scientific">Parvularcula marina</name>
    <dbReference type="NCBI Taxonomy" id="2292771"/>
    <lineage>
        <taxon>Bacteria</taxon>
        <taxon>Pseudomonadati</taxon>
        <taxon>Pseudomonadota</taxon>
        <taxon>Alphaproteobacteria</taxon>
        <taxon>Parvularculales</taxon>
        <taxon>Parvularculaceae</taxon>
        <taxon>Parvularcula</taxon>
    </lineage>
</organism>
<evidence type="ECO:0000256" key="8">
    <source>
        <dbReference type="ARBA" id="ARBA00022833"/>
    </source>
</evidence>
<evidence type="ECO:0000256" key="5">
    <source>
        <dbReference type="ARBA" id="ARBA00022598"/>
    </source>
</evidence>
<dbReference type="GO" id="GO:0005524">
    <property type="term" value="F:ATP binding"/>
    <property type="evidence" value="ECO:0007669"/>
    <property type="project" value="UniProtKB-UniRule"/>
</dbReference>
<evidence type="ECO:0000256" key="10">
    <source>
        <dbReference type="ARBA" id="ARBA00022917"/>
    </source>
</evidence>
<dbReference type="InterPro" id="IPR015273">
    <property type="entry name" value="Cys-tRNA-synt_Ia_DALR"/>
</dbReference>
<keyword evidence="7 12" id="KW-0547">Nucleotide-binding</keyword>
<dbReference type="EMBL" id="QUQO01000001">
    <property type="protein sequence ID" value="RFB05065.1"/>
    <property type="molecule type" value="Genomic_DNA"/>
</dbReference>
<keyword evidence="6 12" id="KW-0479">Metal-binding</keyword>
<evidence type="ECO:0000313" key="15">
    <source>
        <dbReference type="Proteomes" id="UP000264589"/>
    </source>
</evidence>
<dbReference type="PRINTS" id="PR00983">
    <property type="entry name" value="TRNASYNTHCYS"/>
</dbReference>
<dbReference type="PANTHER" id="PTHR10890:SF3">
    <property type="entry name" value="CYSTEINE--TRNA LIGASE, CYTOPLASMIC"/>
    <property type="match status" value="1"/>
</dbReference>
<dbReference type="Gene3D" id="3.40.50.620">
    <property type="entry name" value="HUPs"/>
    <property type="match status" value="1"/>
</dbReference>
<dbReference type="Pfam" id="PF23493">
    <property type="entry name" value="CysS_C"/>
    <property type="match status" value="1"/>
</dbReference>
<evidence type="ECO:0000256" key="6">
    <source>
        <dbReference type="ARBA" id="ARBA00022723"/>
    </source>
</evidence>
<dbReference type="RefSeq" id="WP_116391696.1">
    <property type="nucleotide sequence ID" value="NZ_QUQO01000001.1"/>
</dbReference>
<reference evidence="14 15" key="1">
    <citation type="submission" date="2018-08" db="EMBL/GenBank/DDBJ databases">
        <title>Parvularcula sp. SM1705, isolated from surface water of the South Sea China.</title>
        <authorList>
            <person name="Sun L."/>
        </authorList>
    </citation>
    <scope>NUCLEOTIDE SEQUENCE [LARGE SCALE GENOMIC DNA]</scope>
    <source>
        <strain evidence="14 15">SM1705</strain>
    </source>
</reference>
<protein>
    <recommendedName>
        <fullName evidence="12">Cysteine--tRNA ligase</fullName>
        <ecNumber evidence="12">6.1.1.16</ecNumber>
    </recommendedName>
    <alternativeName>
        <fullName evidence="12">Cysteinyl-tRNA synthetase</fullName>
        <shortName evidence="12">CysRS</shortName>
    </alternativeName>
</protein>
<comment type="similarity">
    <text evidence="2 12">Belongs to the class-I aminoacyl-tRNA synthetase family.</text>
</comment>
<keyword evidence="8 12" id="KW-0862">Zinc</keyword>
<keyword evidence="15" id="KW-1185">Reference proteome</keyword>
<feature type="binding site" evidence="12">
    <location>
        <position position="241"/>
    </location>
    <ligand>
        <name>Zn(2+)</name>
        <dbReference type="ChEBI" id="CHEBI:29105"/>
    </ligand>
</feature>
<feature type="domain" description="Cysteinyl-tRNA synthetase class Ia DALR" evidence="13">
    <location>
        <begin position="345"/>
        <end position="399"/>
    </location>
</feature>
<dbReference type="GO" id="GO:0006423">
    <property type="term" value="P:cysteinyl-tRNA aminoacylation"/>
    <property type="evidence" value="ECO:0007669"/>
    <property type="project" value="UniProtKB-UniRule"/>
</dbReference>
<dbReference type="PANTHER" id="PTHR10890">
    <property type="entry name" value="CYSTEINYL-TRNA SYNTHETASE"/>
    <property type="match status" value="1"/>
</dbReference>
<dbReference type="InterPro" id="IPR032678">
    <property type="entry name" value="tRNA-synt_1_cat_dom"/>
</dbReference>
<comment type="subunit">
    <text evidence="3 12">Monomer.</text>
</comment>
<comment type="cofactor">
    <cofactor evidence="12">
        <name>Zn(2+)</name>
        <dbReference type="ChEBI" id="CHEBI:29105"/>
    </cofactor>
    <text evidence="12">Binds 1 zinc ion per subunit.</text>
</comment>
<feature type="short sequence motif" description="'KMSKS' region" evidence="12">
    <location>
        <begin position="276"/>
        <end position="280"/>
    </location>
</feature>
<dbReference type="Pfam" id="PF09190">
    <property type="entry name" value="DALR_2"/>
    <property type="match status" value="1"/>
</dbReference>
<evidence type="ECO:0000256" key="4">
    <source>
        <dbReference type="ARBA" id="ARBA00022490"/>
    </source>
</evidence>
<feature type="binding site" evidence="12">
    <location>
        <position position="216"/>
    </location>
    <ligand>
        <name>Zn(2+)</name>
        <dbReference type="ChEBI" id="CHEBI:29105"/>
    </ligand>
</feature>
<dbReference type="InterPro" id="IPR024909">
    <property type="entry name" value="Cys-tRNA/MSH_ligase"/>
</dbReference>
<dbReference type="InterPro" id="IPR056411">
    <property type="entry name" value="CysS_C"/>
</dbReference>
<keyword evidence="10 12" id="KW-0648">Protein biosynthesis</keyword>
<dbReference type="SUPFAM" id="SSF47323">
    <property type="entry name" value="Anticodon-binding domain of a subclass of class I aminoacyl-tRNA synthetases"/>
    <property type="match status" value="1"/>
</dbReference>
<sequence>MPMHLYDSYTREKREFIPADPDRVTVYCCGPTVYAPPHIGNARAAVNADMLIRVLRHEFGAGHVRYARNFTDIDDKIMKAAREEGVEIGVITARATEAYLAGLDALGCQRPDVAPRATETIPAMQALVSILLARGHAYAGDGHILFDTKSFDRYGKLSGLDRDAIIAGARVEVAPYKKDPADFVLWKPSADDEPGWDVPADWPIEGRGRPGWHLECSAMIRDVLGETIDIHCGGQDLRFPHHENEIAQSCCGTETGDTPLARFWFHNGMLRLDGAKMSKSVGNIETPQELLTRWPGEVLRFALLTAQYRQPLDWSEELLASCKSQLDRFYRVLSDVAEGGEVAPSVRAALTDDINTPQAIAALHELREKASAGDKVAAASLRASGELMGLFASSAEDWFQQGSGDGPTADEIEALIAERQQARADKDFARSDQIRDDLAAKGVILEDGPDGVTWRRG</sequence>
<evidence type="ECO:0000256" key="3">
    <source>
        <dbReference type="ARBA" id="ARBA00011245"/>
    </source>
</evidence>
<feature type="short sequence motif" description="'HIGH' region" evidence="12">
    <location>
        <begin position="31"/>
        <end position="41"/>
    </location>
</feature>
<comment type="catalytic activity">
    <reaction evidence="12">
        <text>tRNA(Cys) + L-cysteine + ATP = L-cysteinyl-tRNA(Cys) + AMP + diphosphate</text>
        <dbReference type="Rhea" id="RHEA:17773"/>
        <dbReference type="Rhea" id="RHEA-COMP:9661"/>
        <dbReference type="Rhea" id="RHEA-COMP:9679"/>
        <dbReference type="ChEBI" id="CHEBI:30616"/>
        <dbReference type="ChEBI" id="CHEBI:33019"/>
        <dbReference type="ChEBI" id="CHEBI:35235"/>
        <dbReference type="ChEBI" id="CHEBI:78442"/>
        <dbReference type="ChEBI" id="CHEBI:78517"/>
        <dbReference type="ChEBI" id="CHEBI:456215"/>
        <dbReference type="EC" id="6.1.1.16"/>
    </reaction>
</comment>
<keyword evidence="5 12" id="KW-0436">Ligase</keyword>
<dbReference type="InParanoid" id="A0A371RHZ8"/>
<dbReference type="OrthoDB" id="9815130at2"/>
<dbReference type="GO" id="GO:0008270">
    <property type="term" value="F:zinc ion binding"/>
    <property type="evidence" value="ECO:0007669"/>
    <property type="project" value="UniProtKB-UniRule"/>
</dbReference>
<proteinExistence type="inferred from homology"/>
<gene>
    <name evidence="12" type="primary">cysS</name>
    <name evidence="14" type="ORF">DX908_07035</name>
</gene>
<evidence type="ECO:0000313" key="14">
    <source>
        <dbReference type="EMBL" id="RFB05065.1"/>
    </source>
</evidence>
<dbReference type="InterPro" id="IPR015803">
    <property type="entry name" value="Cys-tRNA-ligase"/>
</dbReference>
<dbReference type="InterPro" id="IPR014729">
    <property type="entry name" value="Rossmann-like_a/b/a_fold"/>
</dbReference>
<evidence type="ECO:0000256" key="1">
    <source>
        <dbReference type="ARBA" id="ARBA00004496"/>
    </source>
</evidence>
<evidence type="ECO:0000256" key="7">
    <source>
        <dbReference type="ARBA" id="ARBA00022741"/>
    </source>
</evidence>
<keyword evidence="4 12" id="KW-0963">Cytoplasm</keyword>
<feature type="binding site" evidence="12">
    <location>
        <position position="279"/>
    </location>
    <ligand>
        <name>ATP</name>
        <dbReference type="ChEBI" id="CHEBI:30616"/>
    </ligand>
</feature>
<accession>A0A371RHZ8</accession>
<evidence type="ECO:0000259" key="13">
    <source>
        <dbReference type="SMART" id="SM00840"/>
    </source>
</evidence>
<evidence type="ECO:0000256" key="2">
    <source>
        <dbReference type="ARBA" id="ARBA00005594"/>
    </source>
</evidence>
<evidence type="ECO:0000256" key="12">
    <source>
        <dbReference type="HAMAP-Rule" id="MF_00041"/>
    </source>
</evidence>
<dbReference type="GO" id="GO:0004817">
    <property type="term" value="F:cysteine-tRNA ligase activity"/>
    <property type="evidence" value="ECO:0007669"/>
    <property type="project" value="UniProtKB-UniRule"/>
</dbReference>